<evidence type="ECO:0000313" key="3">
    <source>
        <dbReference type="Proteomes" id="UP000694920"/>
    </source>
</evidence>
<name>A0AAJ7FT67_CEPCN</name>
<evidence type="ECO:0000256" key="1">
    <source>
        <dbReference type="SAM" id="MobiDB-lite"/>
    </source>
</evidence>
<evidence type="ECO:0000256" key="2">
    <source>
        <dbReference type="SAM" id="Phobius"/>
    </source>
</evidence>
<organism evidence="3 4">
    <name type="scientific">Cephus cinctus</name>
    <name type="common">Wheat stem sawfly</name>
    <dbReference type="NCBI Taxonomy" id="211228"/>
    <lineage>
        <taxon>Eukaryota</taxon>
        <taxon>Metazoa</taxon>
        <taxon>Ecdysozoa</taxon>
        <taxon>Arthropoda</taxon>
        <taxon>Hexapoda</taxon>
        <taxon>Insecta</taxon>
        <taxon>Pterygota</taxon>
        <taxon>Neoptera</taxon>
        <taxon>Endopterygota</taxon>
        <taxon>Hymenoptera</taxon>
        <taxon>Cephoidea</taxon>
        <taxon>Cephidae</taxon>
        <taxon>Cephus</taxon>
    </lineage>
</organism>
<dbReference type="Proteomes" id="UP000694920">
    <property type="component" value="Unplaced"/>
</dbReference>
<dbReference type="AlphaFoldDB" id="A0AAJ7FT67"/>
<dbReference type="GeneID" id="107273404"/>
<keyword evidence="3" id="KW-1185">Reference proteome</keyword>
<gene>
    <name evidence="4" type="primary">LOC107273404</name>
</gene>
<keyword evidence="2" id="KW-0472">Membrane</keyword>
<dbReference type="InterPro" id="IPR024491">
    <property type="entry name" value="Se_SelK/SelG"/>
</dbReference>
<dbReference type="RefSeq" id="XP_015607053.1">
    <property type="nucleotide sequence ID" value="XM_015751567.1"/>
</dbReference>
<keyword evidence="2" id="KW-1133">Transmembrane helix</keyword>
<accession>A0AAJ7FT67</accession>
<proteinExistence type="predicted"/>
<reference evidence="4" key="1">
    <citation type="submission" date="2025-08" db="UniProtKB">
        <authorList>
            <consortium name="RefSeq"/>
        </authorList>
    </citation>
    <scope>IDENTIFICATION</scope>
</reference>
<protein>
    <submittedName>
        <fullName evidence="4">Selenoprotein K</fullName>
    </submittedName>
</protein>
<keyword evidence="2" id="KW-0812">Transmembrane</keyword>
<dbReference type="KEGG" id="ccin:107273404"/>
<feature type="transmembrane region" description="Helical" evidence="2">
    <location>
        <begin position="21"/>
        <end position="40"/>
    </location>
</feature>
<evidence type="ECO:0000313" key="4">
    <source>
        <dbReference type="RefSeq" id="XP_015607053.1"/>
    </source>
</evidence>
<feature type="region of interest" description="Disordered" evidence="1">
    <location>
        <begin position="48"/>
        <end position="90"/>
    </location>
</feature>
<sequence length="90" mass="10336">MVYISEDGRVLESNPWSFSKIYSLFAGFFFMILMFFRTLINPDITKHGDQYSRDYRPGSGPPRPPSRRIGRPYTGETHNVPGGCRSCARQ</sequence>
<dbReference type="Pfam" id="PF10961">
    <property type="entry name" value="SelK_SelG"/>
    <property type="match status" value="1"/>
</dbReference>